<dbReference type="GO" id="GO:0046872">
    <property type="term" value="F:metal ion binding"/>
    <property type="evidence" value="ECO:0007669"/>
    <property type="project" value="InterPro"/>
</dbReference>
<dbReference type="RefSeq" id="WP_133880678.1">
    <property type="nucleotide sequence ID" value="NZ_MWIN01000030.1"/>
</dbReference>
<proteinExistence type="inferred from homology"/>
<dbReference type="InterPro" id="IPR017850">
    <property type="entry name" value="Alkaline_phosphatase_core_sf"/>
</dbReference>
<protein>
    <submittedName>
        <fullName evidence="7">Phosphoglycerate mutase</fullName>
    </submittedName>
</protein>
<gene>
    <name evidence="7" type="ORF">DFR24_1545</name>
</gene>
<keyword evidence="5" id="KW-0324">Glycolysis</keyword>
<name>A0A4S3JZT2_9GAMM</name>
<evidence type="ECO:0000256" key="1">
    <source>
        <dbReference type="ARBA" id="ARBA00000370"/>
    </source>
</evidence>
<dbReference type="EMBL" id="SOBT01000008">
    <property type="protein sequence ID" value="TDU32156.1"/>
    <property type="molecule type" value="Genomic_DNA"/>
</dbReference>
<comment type="similarity">
    <text evidence="4">Belongs to the BPG-independent phosphoglycerate mutase family. A-PGAM subfamily.</text>
</comment>
<feature type="domain" description="Metalloenzyme" evidence="6">
    <location>
        <begin position="21"/>
        <end position="417"/>
    </location>
</feature>
<comment type="caution">
    <text evidence="7">The sequence shown here is derived from an EMBL/GenBank/DDBJ whole genome shotgun (WGS) entry which is preliminary data.</text>
</comment>
<dbReference type="OrthoDB" id="9803751at2"/>
<evidence type="ECO:0000313" key="8">
    <source>
        <dbReference type="Proteomes" id="UP000295341"/>
    </source>
</evidence>
<organism evidence="7 8">
    <name type="scientific">Panacagrimonas perspica</name>
    <dbReference type="NCBI Taxonomy" id="381431"/>
    <lineage>
        <taxon>Bacteria</taxon>
        <taxon>Pseudomonadati</taxon>
        <taxon>Pseudomonadota</taxon>
        <taxon>Gammaproteobacteria</taxon>
        <taxon>Nevskiales</taxon>
        <taxon>Nevskiaceae</taxon>
        <taxon>Panacagrimonas</taxon>
    </lineage>
</organism>
<dbReference type="PANTHER" id="PTHR31209">
    <property type="entry name" value="COFACTOR-INDEPENDENT PHOSPHOGLYCERATE MUTASE"/>
    <property type="match status" value="1"/>
</dbReference>
<evidence type="ECO:0000256" key="4">
    <source>
        <dbReference type="ARBA" id="ARBA00005524"/>
    </source>
</evidence>
<evidence type="ECO:0000259" key="6">
    <source>
        <dbReference type="Pfam" id="PF01676"/>
    </source>
</evidence>
<dbReference type="GO" id="GO:0006096">
    <property type="term" value="P:glycolytic process"/>
    <property type="evidence" value="ECO:0007669"/>
    <property type="project" value="UniProtKB-KW"/>
</dbReference>
<comment type="catalytic activity">
    <reaction evidence="1">
        <text>(2R)-2-phosphoglycerate = (2R)-3-phosphoglycerate</text>
        <dbReference type="Rhea" id="RHEA:15901"/>
        <dbReference type="ChEBI" id="CHEBI:58272"/>
        <dbReference type="ChEBI" id="CHEBI:58289"/>
        <dbReference type="EC" id="5.4.2.12"/>
    </reaction>
</comment>
<keyword evidence="8" id="KW-1185">Reference proteome</keyword>
<dbReference type="SUPFAM" id="SSF53649">
    <property type="entry name" value="Alkaline phosphatase-like"/>
    <property type="match status" value="1"/>
</dbReference>
<accession>A0A4S3JZT2</accession>
<dbReference type="GO" id="GO:0004619">
    <property type="term" value="F:phosphoglycerate mutase activity"/>
    <property type="evidence" value="ECO:0007669"/>
    <property type="project" value="UniProtKB-EC"/>
</dbReference>
<dbReference type="InterPro" id="IPR004456">
    <property type="entry name" value="Pglycerate_mutase_ApgM"/>
</dbReference>
<dbReference type="Pfam" id="PF01676">
    <property type="entry name" value="Metalloenzyme"/>
    <property type="match status" value="1"/>
</dbReference>
<evidence type="ECO:0000313" key="7">
    <source>
        <dbReference type="EMBL" id="TDU32156.1"/>
    </source>
</evidence>
<dbReference type="CDD" id="cd16011">
    <property type="entry name" value="iPGM_like"/>
    <property type="match status" value="1"/>
</dbReference>
<dbReference type="Gene3D" id="3.40.720.10">
    <property type="entry name" value="Alkaline Phosphatase, subunit A"/>
    <property type="match status" value="2"/>
</dbReference>
<sequence length="447" mass="48941">MTNKPIRYGEDQPRLDDDRLPIVLVLLDGLGDRPIPELDHRTPSEAAKTPVLDRLTRRGASGWHIPMGWGRAPSSELAHWAMFGFSDVPFPGRAVLEAIGAGIDVPFGVATTFASLRTSEVADGRVWITGRAARDDMPDADALLAELTPFLREQYGVRLDPMGRGEALMQFGAHAKGGVTDSDPFFEHLHPWLKVRAIGATTQDLADDMNRVLLAVRCRLMESPVNRRRVEAGRPALDVLSTKWSGARERIPDFVEQTGVAGAAVTDSRMYRGLAGLLGMRQRHLAPKADYAADLAERIRVAEELIRDGAQFVHVHTKVTDEAGHTKNPFAKRDALEALDPGLAGLEALADQAIVMVTGDHATPSVHGVLHTGDPTPLLLVGPTVRADEVVEFGERPARQGWFGVVQAHEVMPLLFNHANRPMFLGHRATPRQTLALPDQPEPMRLE</sequence>
<evidence type="ECO:0000256" key="2">
    <source>
        <dbReference type="ARBA" id="ARBA00002315"/>
    </source>
</evidence>
<dbReference type="PANTHER" id="PTHR31209:SF0">
    <property type="entry name" value="METALLOENZYME DOMAIN-CONTAINING PROTEIN"/>
    <property type="match status" value="1"/>
</dbReference>
<dbReference type="AlphaFoldDB" id="A0A4S3JZT2"/>
<comment type="function">
    <text evidence="2">Catalyzes the interconversion of 2-phosphoglycerate and 3-phosphoglycerate.</text>
</comment>
<dbReference type="Proteomes" id="UP000295341">
    <property type="component" value="Unassembled WGS sequence"/>
</dbReference>
<dbReference type="Pfam" id="PF10143">
    <property type="entry name" value="PhosphMutase"/>
    <property type="match status" value="1"/>
</dbReference>
<evidence type="ECO:0000256" key="5">
    <source>
        <dbReference type="ARBA" id="ARBA00023152"/>
    </source>
</evidence>
<evidence type="ECO:0000256" key="3">
    <source>
        <dbReference type="ARBA" id="ARBA00004921"/>
    </source>
</evidence>
<dbReference type="InterPro" id="IPR006124">
    <property type="entry name" value="Metalloenzyme"/>
</dbReference>
<comment type="pathway">
    <text evidence="3">Carbohydrate degradation.</text>
</comment>
<reference evidence="7 8" key="1">
    <citation type="submission" date="2019-03" db="EMBL/GenBank/DDBJ databases">
        <title>Genomic Encyclopedia of Type Strains, Phase IV (KMG-IV): sequencing the most valuable type-strain genomes for metagenomic binning, comparative biology and taxonomic classification.</title>
        <authorList>
            <person name="Goeker M."/>
        </authorList>
    </citation>
    <scope>NUCLEOTIDE SEQUENCE [LARGE SCALE GENOMIC DNA]</scope>
    <source>
        <strain evidence="7 8">DSM 26377</strain>
    </source>
</reference>